<dbReference type="PROSITE" id="PS00941">
    <property type="entry name" value="CARBOXYLESTERASE_B_2"/>
    <property type="match status" value="1"/>
</dbReference>
<protein>
    <recommendedName>
        <fullName evidence="3">Carboxylic ester hydrolase</fullName>
        <ecNumber evidence="3">3.1.1.-</ecNumber>
    </recommendedName>
</protein>
<name>A0ABR1JKB9_9AGAR</name>
<keyword evidence="6" id="KW-1185">Reference proteome</keyword>
<dbReference type="EC" id="3.1.1.-" evidence="3"/>
<dbReference type="Proteomes" id="UP001498398">
    <property type="component" value="Unassembled WGS sequence"/>
</dbReference>
<keyword evidence="3" id="KW-0732">Signal</keyword>
<dbReference type="Gene3D" id="3.40.50.1820">
    <property type="entry name" value="alpha/beta hydrolase"/>
    <property type="match status" value="1"/>
</dbReference>
<comment type="caution">
    <text evidence="5">The sequence shown here is derived from an EMBL/GenBank/DDBJ whole genome shotgun (WGS) entry which is preliminary data.</text>
</comment>
<dbReference type="InterPro" id="IPR002018">
    <property type="entry name" value="CarbesteraseB"/>
</dbReference>
<dbReference type="EMBL" id="JBANRG010000014">
    <property type="protein sequence ID" value="KAK7461053.1"/>
    <property type="molecule type" value="Genomic_DNA"/>
</dbReference>
<dbReference type="PROSITE" id="PS00122">
    <property type="entry name" value="CARBOXYLESTERASE_B_1"/>
    <property type="match status" value="1"/>
</dbReference>
<dbReference type="InterPro" id="IPR019819">
    <property type="entry name" value="Carboxylesterase_B_CS"/>
</dbReference>
<comment type="similarity">
    <text evidence="1 3">Belongs to the type-B carboxylesterase/lipase family.</text>
</comment>
<dbReference type="Pfam" id="PF00135">
    <property type="entry name" value="COesterase"/>
    <property type="match status" value="1"/>
</dbReference>
<accession>A0ABR1JKB9</accession>
<evidence type="ECO:0000259" key="4">
    <source>
        <dbReference type="Pfam" id="PF00135"/>
    </source>
</evidence>
<feature type="domain" description="Carboxylesterase type B" evidence="4">
    <location>
        <begin position="29"/>
        <end position="521"/>
    </location>
</feature>
<feature type="chain" id="PRO_5045011405" description="Carboxylic ester hydrolase" evidence="3">
    <location>
        <begin position="20"/>
        <end position="542"/>
    </location>
</feature>
<evidence type="ECO:0000313" key="5">
    <source>
        <dbReference type="EMBL" id="KAK7461053.1"/>
    </source>
</evidence>
<evidence type="ECO:0000256" key="1">
    <source>
        <dbReference type="ARBA" id="ARBA00005964"/>
    </source>
</evidence>
<organism evidence="5 6">
    <name type="scientific">Marasmiellus scandens</name>
    <dbReference type="NCBI Taxonomy" id="2682957"/>
    <lineage>
        <taxon>Eukaryota</taxon>
        <taxon>Fungi</taxon>
        <taxon>Dikarya</taxon>
        <taxon>Basidiomycota</taxon>
        <taxon>Agaricomycotina</taxon>
        <taxon>Agaricomycetes</taxon>
        <taxon>Agaricomycetidae</taxon>
        <taxon>Agaricales</taxon>
        <taxon>Marasmiineae</taxon>
        <taxon>Omphalotaceae</taxon>
        <taxon>Marasmiellus</taxon>
    </lineage>
</organism>
<proteinExistence type="inferred from homology"/>
<dbReference type="InterPro" id="IPR050309">
    <property type="entry name" value="Type-B_Carboxylest/Lipase"/>
</dbReference>
<dbReference type="InterPro" id="IPR029058">
    <property type="entry name" value="AB_hydrolase_fold"/>
</dbReference>
<evidence type="ECO:0000256" key="2">
    <source>
        <dbReference type="ARBA" id="ARBA00022801"/>
    </source>
</evidence>
<dbReference type="InterPro" id="IPR019826">
    <property type="entry name" value="Carboxylesterase_B_AS"/>
</dbReference>
<evidence type="ECO:0000313" key="6">
    <source>
        <dbReference type="Proteomes" id="UP001498398"/>
    </source>
</evidence>
<evidence type="ECO:0000256" key="3">
    <source>
        <dbReference type="RuleBase" id="RU361235"/>
    </source>
</evidence>
<sequence length="542" mass="59484">MKFLYRVILLLLTLTAVNSTPNPESGLIVDLGYARYQGVRNDNTSNVDFLGLRYAKSPAGPLRWKAPQSPDSVSELQLANSQPPMCHQAPFGSASTSPFRNLSSINEKRDTPSEDEDCLFLNVYVPGSQFDNDTDSNLPVLVWIHGGGYHSGSASSSGFPDTTGVYDGESLLQESNNRFVVVNIQYRLGLFGFLAGEAIKHDGNLNAGLLDQQFALQWIQEHISKFGGDPSRVVIWGQSAGAGSVLNHVIANGGQTNPSLFNGAISSSLYLPSYYPYNDVIPETVFTDIVNRTNCTTAENALSCLREVDGTLLSSINVQVASAAFFGTFVLGPVIDGSFITQRPSELLAQGQLNEARLLALTNSFEGVIFTEPDVVDISEFVKNLFPKISNDTAAHIVAMYPQPESGIAVFDVAAQIYSESIFICPTYDFLDALQGRSYKGQFAIPPALHGDDIFYYFTSLQRPSPPIFNNTDFQKAFTQSFSAFASSADLDPNDKFDENITPEWPVWDRANAEEMLFNRTNDFQPVVEVIEIDKGLLKRCE</sequence>
<gene>
    <name evidence="5" type="ORF">VKT23_008981</name>
</gene>
<reference evidence="5 6" key="1">
    <citation type="submission" date="2024-01" db="EMBL/GenBank/DDBJ databases">
        <title>A draft genome for the cacao thread blight pathogen Marasmiellus scandens.</title>
        <authorList>
            <person name="Baruah I.K."/>
            <person name="Leung J."/>
            <person name="Bukari Y."/>
            <person name="Amoako-Attah I."/>
            <person name="Meinhardt L.W."/>
            <person name="Bailey B.A."/>
            <person name="Cohen S.P."/>
        </authorList>
    </citation>
    <scope>NUCLEOTIDE SEQUENCE [LARGE SCALE GENOMIC DNA]</scope>
    <source>
        <strain evidence="5 6">GH-19</strain>
    </source>
</reference>
<dbReference type="SUPFAM" id="SSF53474">
    <property type="entry name" value="alpha/beta-Hydrolases"/>
    <property type="match status" value="1"/>
</dbReference>
<keyword evidence="2 3" id="KW-0378">Hydrolase</keyword>
<feature type="signal peptide" evidence="3">
    <location>
        <begin position="1"/>
        <end position="19"/>
    </location>
</feature>
<dbReference type="PANTHER" id="PTHR11559">
    <property type="entry name" value="CARBOXYLESTERASE"/>
    <property type="match status" value="1"/>
</dbReference>